<dbReference type="SMART" id="SM00052">
    <property type="entry name" value="EAL"/>
    <property type="match status" value="1"/>
</dbReference>
<dbReference type="STRING" id="1265309.K529_001270"/>
<dbReference type="InterPro" id="IPR043128">
    <property type="entry name" value="Rev_trsase/Diguanyl_cyclase"/>
</dbReference>
<dbReference type="SMART" id="SM00267">
    <property type="entry name" value="GGDEF"/>
    <property type="match status" value="1"/>
</dbReference>
<name>A0A1B0ZYH7_9RHOB</name>
<keyword evidence="1" id="KW-0472">Membrane</keyword>
<dbReference type="Gene3D" id="3.20.20.450">
    <property type="entry name" value="EAL domain"/>
    <property type="match status" value="1"/>
</dbReference>
<dbReference type="NCBIfam" id="TIGR00254">
    <property type="entry name" value="GGDEF"/>
    <property type="match status" value="1"/>
</dbReference>
<dbReference type="InterPro" id="IPR035919">
    <property type="entry name" value="EAL_sf"/>
</dbReference>
<dbReference type="RefSeq" id="WP_046002739.1">
    <property type="nucleotide sequence ID" value="NZ_CP015230.1"/>
</dbReference>
<evidence type="ECO:0000259" key="3">
    <source>
        <dbReference type="PROSITE" id="PS50887"/>
    </source>
</evidence>
<dbReference type="SUPFAM" id="SSF55073">
    <property type="entry name" value="Nucleotide cyclase"/>
    <property type="match status" value="1"/>
</dbReference>
<dbReference type="OrthoDB" id="9814202at2"/>
<dbReference type="InterPro" id="IPR050706">
    <property type="entry name" value="Cyclic-di-GMP_PDE-like"/>
</dbReference>
<dbReference type="Pfam" id="PF00563">
    <property type="entry name" value="EAL"/>
    <property type="match status" value="1"/>
</dbReference>
<dbReference type="InterPro" id="IPR029787">
    <property type="entry name" value="Nucleotide_cyclase"/>
</dbReference>
<sequence>MNFPYSRLLQRVRDGISQVVFGPPMLAFLPALTLGAFWFGGEKALVAVALGLPLAFALFSGFSRKRVVTPGRDGLTGLLLASGFETHTRDVFNRTEDSGLKSALLVIEIDDFDDLIGAHGQDAGDIVMQRVGERIRSTLRHRDTVARLGRNRFAICLTPIMQLDLELCIQLAGRLQYRAEEPIPFGGTSLFVSCSIGICQRHRVPKDAGSSWLECAVAALDEALIVGPSSIRAFSSDTHVHLNRTDNLLEDAASALQNGMIQAWFQPQICTDTGRVSGFEALARWCHPVKGMIPPSAFLPALEQAGLLQKLSQVMVQQALTAIKSWDAAGLKVPSVGVNFATDELRDPALVNRIRWELDRFGLTPNRLTVEVLETVMTDQPDEVVARNITALGELGCHIDLDDFGTGHASIASVRRFRVSRIKIDRSFVTKADHDPEQQKMIAAILTMAERLDLKTLAEGVETAGEHALLAQLGCDHVQGFGIGRPMPFDQTLDWVINHEAKLQDAPAIGRQRH</sequence>
<dbReference type="Pfam" id="PF00990">
    <property type="entry name" value="GGDEF"/>
    <property type="match status" value="1"/>
</dbReference>
<feature type="domain" description="GGDEF" evidence="3">
    <location>
        <begin position="100"/>
        <end position="236"/>
    </location>
</feature>
<dbReference type="KEGG" id="rmb:K529_001270"/>
<dbReference type="PANTHER" id="PTHR33121:SF70">
    <property type="entry name" value="SIGNALING PROTEIN YKOW"/>
    <property type="match status" value="1"/>
</dbReference>
<evidence type="ECO:0000259" key="2">
    <source>
        <dbReference type="PROSITE" id="PS50883"/>
    </source>
</evidence>
<feature type="transmembrane region" description="Helical" evidence="1">
    <location>
        <begin position="45"/>
        <end position="62"/>
    </location>
</feature>
<dbReference type="CDD" id="cd01949">
    <property type="entry name" value="GGDEF"/>
    <property type="match status" value="1"/>
</dbReference>
<organism evidence="4 5">
    <name type="scientific">Tritonibacter mobilis F1926</name>
    <dbReference type="NCBI Taxonomy" id="1265309"/>
    <lineage>
        <taxon>Bacteria</taxon>
        <taxon>Pseudomonadati</taxon>
        <taxon>Pseudomonadota</taxon>
        <taxon>Alphaproteobacteria</taxon>
        <taxon>Rhodobacterales</taxon>
        <taxon>Paracoccaceae</taxon>
        <taxon>Tritonibacter</taxon>
    </lineage>
</organism>
<dbReference type="AlphaFoldDB" id="A0A1B0ZYH7"/>
<feature type="domain" description="EAL" evidence="2">
    <location>
        <begin position="245"/>
        <end position="500"/>
    </location>
</feature>
<dbReference type="Proteomes" id="UP000013243">
    <property type="component" value="Chromosome"/>
</dbReference>
<evidence type="ECO:0000256" key="1">
    <source>
        <dbReference type="SAM" id="Phobius"/>
    </source>
</evidence>
<reference evidence="4 5" key="1">
    <citation type="journal article" date="2016" name="ISME J.">
        <title>Global occurrence and heterogeneity of the Roseobacter-clade species Ruegeria mobilis.</title>
        <authorList>
            <person name="Sonnenschein E."/>
            <person name="Gram L."/>
        </authorList>
    </citation>
    <scope>NUCLEOTIDE SEQUENCE [LARGE SCALE GENOMIC DNA]</scope>
    <source>
        <strain evidence="4 5">F1926</strain>
    </source>
</reference>
<keyword evidence="1" id="KW-1133">Transmembrane helix</keyword>
<dbReference type="GeneID" id="28248420"/>
<dbReference type="PROSITE" id="PS50887">
    <property type="entry name" value="GGDEF"/>
    <property type="match status" value="1"/>
</dbReference>
<dbReference type="PANTHER" id="PTHR33121">
    <property type="entry name" value="CYCLIC DI-GMP PHOSPHODIESTERASE PDEF"/>
    <property type="match status" value="1"/>
</dbReference>
<dbReference type="Gene3D" id="3.30.70.270">
    <property type="match status" value="1"/>
</dbReference>
<keyword evidence="1" id="KW-0812">Transmembrane</keyword>
<dbReference type="PROSITE" id="PS50883">
    <property type="entry name" value="EAL"/>
    <property type="match status" value="1"/>
</dbReference>
<dbReference type="EMBL" id="CP015230">
    <property type="protein sequence ID" value="ANP39383.1"/>
    <property type="molecule type" value="Genomic_DNA"/>
</dbReference>
<dbReference type="GO" id="GO:0071111">
    <property type="term" value="F:cyclic-guanylate-specific phosphodiesterase activity"/>
    <property type="evidence" value="ECO:0007669"/>
    <property type="project" value="InterPro"/>
</dbReference>
<evidence type="ECO:0000313" key="5">
    <source>
        <dbReference type="Proteomes" id="UP000013243"/>
    </source>
</evidence>
<dbReference type="CDD" id="cd01948">
    <property type="entry name" value="EAL"/>
    <property type="match status" value="1"/>
</dbReference>
<protein>
    <submittedName>
        <fullName evidence="4">Diguanylate cyclase</fullName>
    </submittedName>
</protein>
<dbReference type="InterPro" id="IPR000160">
    <property type="entry name" value="GGDEF_dom"/>
</dbReference>
<proteinExistence type="predicted"/>
<accession>A0A1B0ZYH7</accession>
<feature type="transmembrane region" description="Helical" evidence="1">
    <location>
        <begin position="20"/>
        <end position="39"/>
    </location>
</feature>
<dbReference type="InterPro" id="IPR001633">
    <property type="entry name" value="EAL_dom"/>
</dbReference>
<evidence type="ECO:0000313" key="4">
    <source>
        <dbReference type="EMBL" id="ANP39383.1"/>
    </source>
</evidence>
<dbReference type="SUPFAM" id="SSF141868">
    <property type="entry name" value="EAL domain-like"/>
    <property type="match status" value="1"/>
</dbReference>
<gene>
    <name evidence="4" type="ORF">K529_001270</name>
</gene>